<feature type="domain" description="Redoxin" evidence="2">
    <location>
        <begin position="67"/>
        <end position="172"/>
    </location>
</feature>
<organism evidence="3 4">
    <name type="scientific">Pseudonocardia alni</name>
    <name type="common">Amycolata alni</name>
    <dbReference type="NCBI Taxonomy" id="33907"/>
    <lineage>
        <taxon>Bacteria</taxon>
        <taxon>Bacillati</taxon>
        <taxon>Actinomycetota</taxon>
        <taxon>Actinomycetes</taxon>
        <taxon>Pseudonocardiales</taxon>
        <taxon>Pseudonocardiaceae</taxon>
        <taxon>Pseudonocardia</taxon>
    </lineage>
</organism>
<dbReference type="AlphaFoldDB" id="A0A852WA67"/>
<dbReference type="Pfam" id="PF08534">
    <property type="entry name" value="Redoxin"/>
    <property type="match status" value="1"/>
</dbReference>
<reference evidence="3 4" key="1">
    <citation type="submission" date="2020-07" db="EMBL/GenBank/DDBJ databases">
        <title>Sequencing the genomes of 1000 actinobacteria strains.</title>
        <authorList>
            <person name="Klenk H.-P."/>
        </authorList>
    </citation>
    <scope>NUCLEOTIDE SEQUENCE [LARGE SCALE GENOMIC DNA]</scope>
    <source>
        <strain evidence="3 4">DSM 44749</strain>
    </source>
</reference>
<evidence type="ECO:0000313" key="4">
    <source>
        <dbReference type="Proteomes" id="UP000549695"/>
    </source>
</evidence>
<feature type="region of interest" description="Disordered" evidence="1">
    <location>
        <begin position="184"/>
        <end position="206"/>
    </location>
</feature>
<proteinExistence type="predicted"/>
<evidence type="ECO:0000256" key="1">
    <source>
        <dbReference type="SAM" id="MobiDB-lite"/>
    </source>
</evidence>
<dbReference type="InterPro" id="IPR036249">
    <property type="entry name" value="Thioredoxin-like_sf"/>
</dbReference>
<keyword evidence="4" id="KW-1185">Reference proteome</keyword>
<dbReference type="GO" id="GO:0016491">
    <property type="term" value="F:oxidoreductase activity"/>
    <property type="evidence" value="ECO:0007669"/>
    <property type="project" value="InterPro"/>
</dbReference>
<accession>A0A852WA67</accession>
<dbReference type="GeneID" id="98055398"/>
<evidence type="ECO:0000313" key="3">
    <source>
        <dbReference type="EMBL" id="NYG05510.1"/>
    </source>
</evidence>
<sequence length="206" mass="22282">MHQQIIDTLIDDPILAMLGFDHRTIGEERTGRNPRLIVSWADEWYGSASDLLGTVTLLYIERDGTPSLSELRSRVVLCNFWASWWEEEHSASVSVAEQDRDAGVTLVGIDYQDGPDSAVAFLDARGRGGDDYRYVTDPGPRATRDSGIFGVPETFVIDPAATIVAKAVGPTTYPLPARAVLAGQRPQPRTAVPVQPSSGAPLGFGS</sequence>
<dbReference type="Gene3D" id="3.40.30.10">
    <property type="entry name" value="Glutaredoxin"/>
    <property type="match status" value="1"/>
</dbReference>
<dbReference type="InterPro" id="IPR013740">
    <property type="entry name" value="Redoxin"/>
</dbReference>
<gene>
    <name evidence="3" type="ORF">HDA37_005864</name>
</gene>
<evidence type="ECO:0000259" key="2">
    <source>
        <dbReference type="Pfam" id="PF08534"/>
    </source>
</evidence>
<dbReference type="RefSeq" id="WP_179763267.1">
    <property type="nucleotide sequence ID" value="NZ_BAAAJZ010000010.1"/>
</dbReference>
<dbReference type="Proteomes" id="UP000549695">
    <property type="component" value="Unassembled WGS sequence"/>
</dbReference>
<dbReference type="SUPFAM" id="SSF52833">
    <property type="entry name" value="Thioredoxin-like"/>
    <property type="match status" value="1"/>
</dbReference>
<comment type="caution">
    <text evidence="3">The sequence shown here is derived from an EMBL/GenBank/DDBJ whole genome shotgun (WGS) entry which is preliminary data.</text>
</comment>
<name>A0A852WA67_PSEA5</name>
<dbReference type="EMBL" id="JACCCZ010000002">
    <property type="protein sequence ID" value="NYG05510.1"/>
    <property type="molecule type" value="Genomic_DNA"/>
</dbReference>
<protein>
    <submittedName>
        <fullName evidence="3">Cytochrome c biogenesis protein CcmG/thiol:disulfide interchange protein DsbE</fullName>
    </submittedName>
</protein>